<keyword evidence="4 6" id="KW-0862">Zinc</keyword>
<sequence>MFAEARAEGPRRTLSAAAAESRFQRVAARIQPTGRRYCESLAGERSNLNCNVMLQIDREMKQRNAYFTYDGKEPVIRISMPMLQDSASDDEVGFILGHEYGHLIGRHIQKQQQQALAGALLLGVITAAATVNSASYNPNTVSQSMDVGAAASAMAYSQTYELESDTLGTRIARAAGYDPVKGAKFFARAEAARTSAGNLSFWGTHPPDAKRLATVLATMQQIDAKIGLQKAQ</sequence>
<dbReference type="EMBL" id="BNAP01000022">
    <property type="protein sequence ID" value="GHG98855.1"/>
    <property type="molecule type" value="Genomic_DNA"/>
</dbReference>
<dbReference type="AlphaFoldDB" id="A0A8J3MDU2"/>
<evidence type="ECO:0000256" key="1">
    <source>
        <dbReference type="ARBA" id="ARBA00022670"/>
    </source>
</evidence>
<dbReference type="GO" id="GO:0046872">
    <property type="term" value="F:metal ion binding"/>
    <property type="evidence" value="ECO:0007669"/>
    <property type="project" value="UniProtKB-KW"/>
</dbReference>
<dbReference type="GO" id="GO:0051603">
    <property type="term" value="P:proteolysis involved in protein catabolic process"/>
    <property type="evidence" value="ECO:0007669"/>
    <property type="project" value="TreeGrafter"/>
</dbReference>
<keyword evidence="9" id="KW-1185">Reference proteome</keyword>
<accession>A0A8J3MDU2</accession>
<proteinExistence type="inferred from homology"/>
<gene>
    <name evidence="8" type="ORF">GCM10010961_34410</name>
</gene>
<evidence type="ECO:0000256" key="6">
    <source>
        <dbReference type="RuleBase" id="RU003983"/>
    </source>
</evidence>
<dbReference type="PANTHER" id="PTHR22726">
    <property type="entry name" value="METALLOENDOPEPTIDASE OMA1"/>
    <property type="match status" value="1"/>
</dbReference>
<reference evidence="8" key="2">
    <citation type="submission" date="2020-09" db="EMBL/GenBank/DDBJ databases">
        <authorList>
            <person name="Sun Q."/>
            <person name="Zhou Y."/>
        </authorList>
    </citation>
    <scope>NUCLEOTIDE SEQUENCE</scope>
    <source>
        <strain evidence="8">CGMCC 1.7081</strain>
    </source>
</reference>
<evidence type="ECO:0000256" key="5">
    <source>
        <dbReference type="ARBA" id="ARBA00023049"/>
    </source>
</evidence>
<name>A0A8J3MDU2_9RHOB</name>
<dbReference type="GO" id="GO:0004222">
    <property type="term" value="F:metalloendopeptidase activity"/>
    <property type="evidence" value="ECO:0007669"/>
    <property type="project" value="InterPro"/>
</dbReference>
<evidence type="ECO:0000259" key="7">
    <source>
        <dbReference type="Pfam" id="PF01435"/>
    </source>
</evidence>
<dbReference type="GO" id="GO:0016020">
    <property type="term" value="C:membrane"/>
    <property type="evidence" value="ECO:0007669"/>
    <property type="project" value="TreeGrafter"/>
</dbReference>
<evidence type="ECO:0000313" key="9">
    <source>
        <dbReference type="Proteomes" id="UP000611500"/>
    </source>
</evidence>
<protein>
    <submittedName>
        <fullName evidence="8">Peptidase M48</fullName>
    </submittedName>
</protein>
<reference evidence="8" key="1">
    <citation type="journal article" date="2014" name="Int. J. Syst. Evol. Microbiol.">
        <title>Complete genome sequence of Corynebacterium casei LMG S-19264T (=DSM 44701T), isolated from a smear-ripened cheese.</title>
        <authorList>
            <consortium name="US DOE Joint Genome Institute (JGI-PGF)"/>
            <person name="Walter F."/>
            <person name="Albersmeier A."/>
            <person name="Kalinowski J."/>
            <person name="Ruckert C."/>
        </authorList>
    </citation>
    <scope>NUCLEOTIDE SEQUENCE</scope>
    <source>
        <strain evidence="8">CGMCC 1.7081</strain>
    </source>
</reference>
<dbReference type="Pfam" id="PF01435">
    <property type="entry name" value="Peptidase_M48"/>
    <property type="match status" value="1"/>
</dbReference>
<dbReference type="InterPro" id="IPR051156">
    <property type="entry name" value="Mito/Outer_Membr_Metalloprot"/>
</dbReference>
<evidence type="ECO:0000256" key="3">
    <source>
        <dbReference type="ARBA" id="ARBA00022801"/>
    </source>
</evidence>
<dbReference type="Proteomes" id="UP000611500">
    <property type="component" value="Unassembled WGS sequence"/>
</dbReference>
<comment type="cofactor">
    <cofactor evidence="6">
        <name>Zn(2+)</name>
        <dbReference type="ChEBI" id="CHEBI:29105"/>
    </cofactor>
    <text evidence="6">Binds 1 zinc ion per subunit.</text>
</comment>
<organism evidence="8 9">
    <name type="scientific">Pseudodonghicola xiamenensis</name>
    <dbReference type="NCBI Taxonomy" id="337702"/>
    <lineage>
        <taxon>Bacteria</taxon>
        <taxon>Pseudomonadati</taxon>
        <taxon>Pseudomonadota</taxon>
        <taxon>Alphaproteobacteria</taxon>
        <taxon>Rhodobacterales</taxon>
        <taxon>Paracoccaceae</taxon>
        <taxon>Pseudodonghicola</taxon>
    </lineage>
</organism>
<keyword evidence="5 6" id="KW-0482">Metalloprotease</keyword>
<keyword evidence="1 6" id="KW-0645">Protease</keyword>
<dbReference type="PANTHER" id="PTHR22726:SF1">
    <property type="entry name" value="METALLOENDOPEPTIDASE OMA1, MITOCHONDRIAL"/>
    <property type="match status" value="1"/>
</dbReference>
<comment type="caution">
    <text evidence="8">The sequence shown here is derived from an EMBL/GenBank/DDBJ whole genome shotgun (WGS) entry which is preliminary data.</text>
</comment>
<dbReference type="Gene3D" id="3.30.2010.10">
    <property type="entry name" value="Metalloproteases ('zincins'), catalytic domain"/>
    <property type="match status" value="1"/>
</dbReference>
<comment type="similarity">
    <text evidence="6">Belongs to the peptidase M48 family.</text>
</comment>
<keyword evidence="3 6" id="KW-0378">Hydrolase</keyword>
<feature type="domain" description="Peptidase M48" evidence="7">
    <location>
        <begin position="54"/>
        <end position="216"/>
    </location>
</feature>
<evidence type="ECO:0000256" key="2">
    <source>
        <dbReference type="ARBA" id="ARBA00022723"/>
    </source>
</evidence>
<evidence type="ECO:0000313" key="8">
    <source>
        <dbReference type="EMBL" id="GHG98855.1"/>
    </source>
</evidence>
<evidence type="ECO:0000256" key="4">
    <source>
        <dbReference type="ARBA" id="ARBA00022833"/>
    </source>
</evidence>
<keyword evidence="2" id="KW-0479">Metal-binding</keyword>
<dbReference type="InterPro" id="IPR001915">
    <property type="entry name" value="Peptidase_M48"/>
</dbReference>